<name>A8F009_RICCK</name>
<protein>
    <submittedName>
        <fullName evidence="1">Uncharacterized protein</fullName>
    </submittedName>
</protein>
<dbReference type="EMBL" id="CP000409">
    <property type="protein sequence ID" value="ABV73942.1"/>
    <property type="molecule type" value="Genomic_DNA"/>
</dbReference>
<dbReference type="KEGG" id="rcm:A1E_05130"/>
<dbReference type="Proteomes" id="UP000007056">
    <property type="component" value="Chromosome"/>
</dbReference>
<dbReference type="AlphaFoldDB" id="A8F009"/>
<sequence length="39" mass="4680">MDGLYGGYKKNDRIFILSKITQKLDKENAKTYSHEEMWK</sequence>
<reference evidence="2" key="1">
    <citation type="submission" date="2007-09" db="EMBL/GenBank/DDBJ databases">
        <title>Complete genome sequence of Rickettsia canadensis.</title>
        <authorList>
            <person name="Madan A."/>
            <person name="Fahey J."/>
            <person name="Helton E."/>
            <person name="Ketteman M."/>
            <person name="Madan A."/>
            <person name="Rodrigues S."/>
            <person name="Sanchez A."/>
            <person name="Whiting M."/>
            <person name="Dasch G."/>
            <person name="Eremeeva M."/>
        </authorList>
    </citation>
    <scope>NUCLEOTIDE SEQUENCE [LARGE SCALE GENOMIC DNA]</scope>
    <source>
        <strain evidence="2">McKiel</strain>
    </source>
</reference>
<evidence type="ECO:0000313" key="2">
    <source>
        <dbReference type="Proteomes" id="UP000007056"/>
    </source>
</evidence>
<dbReference type="HOGENOM" id="CLU_3316126_0_0_5"/>
<proteinExistence type="predicted"/>
<accession>A8F009</accession>
<organism evidence="1 2">
    <name type="scientific">Rickettsia canadensis (strain McKiel)</name>
    <dbReference type="NCBI Taxonomy" id="293613"/>
    <lineage>
        <taxon>Bacteria</taxon>
        <taxon>Pseudomonadati</taxon>
        <taxon>Pseudomonadota</taxon>
        <taxon>Alphaproteobacteria</taxon>
        <taxon>Rickettsiales</taxon>
        <taxon>Rickettsiaceae</taxon>
        <taxon>Rickettsieae</taxon>
        <taxon>Rickettsia</taxon>
        <taxon>belli group</taxon>
    </lineage>
</organism>
<gene>
    <name evidence="1" type="ordered locus">A1E_05130</name>
</gene>
<evidence type="ECO:0000313" key="1">
    <source>
        <dbReference type="EMBL" id="ABV73942.1"/>
    </source>
</evidence>